<dbReference type="CDD" id="cd08023">
    <property type="entry name" value="GH16_laminarinase_like"/>
    <property type="match status" value="1"/>
</dbReference>
<comment type="caution">
    <text evidence="4">The sequence shown here is derived from an EMBL/GenBank/DDBJ whole genome shotgun (WGS) entry which is preliminary data.</text>
</comment>
<dbReference type="SUPFAM" id="SSF49899">
    <property type="entry name" value="Concanavalin A-like lectins/glucanases"/>
    <property type="match status" value="1"/>
</dbReference>
<dbReference type="AlphaFoldDB" id="A0A413R702"/>
<dbReference type="Gene3D" id="2.60.40.10">
    <property type="entry name" value="Immunoglobulins"/>
    <property type="match status" value="1"/>
</dbReference>
<gene>
    <name evidence="4" type="ORF">DW944_09075</name>
</gene>
<dbReference type="InterPro" id="IPR050546">
    <property type="entry name" value="Glycosyl_Hydrlase_16"/>
</dbReference>
<keyword evidence="4" id="KW-0378">Hydrolase</keyword>
<keyword evidence="5" id="KW-1185">Reference proteome</keyword>
<dbReference type="InterPro" id="IPR000757">
    <property type="entry name" value="Beta-glucanase-like"/>
</dbReference>
<dbReference type="PANTHER" id="PTHR10963">
    <property type="entry name" value="GLYCOSYL HYDROLASE-RELATED"/>
    <property type="match status" value="1"/>
</dbReference>
<evidence type="ECO:0000313" key="5">
    <source>
        <dbReference type="Proteomes" id="UP000284779"/>
    </source>
</evidence>
<accession>A0A413R702</accession>
<dbReference type="InterPro" id="IPR013320">
    <property type="entry name" value="ConA-like_dom_sf"/>
</dbReference>
<organism evidence="4 5">
    <name type="scientific">Eubacterium ventriosum</name>
    <dbReference type="NCBI Taxonomy" id="39496"/>
    <lineage>
        <taxon>Bacteria</taxon>
        <taxon>Bacillati</taxon>
        <taxon>Bacillota</taxon>
        <taxon>Clostridia</taxon>
        <taxon>Eubacteriales</taxon>
        <taxon>Eubacteriaceae</taxon>
        <taxon>Eubacterium</taxon>
    </lineage>
</organism>
<dbReference type="PANTHER" id="PTHR10963:SF55">
    <property type="entry name" value="GLYCOSIDE HYDROLASE FAMILY 16 PROTEIN"/>
    <property type="match status" value="1"/>
</dbReference>
<dbReference type="InterPro" id="IPR013783">
    <property type="entry name" value="Ig-like_fold"/>
</dbReference>
<dbReference type="PROSITE" id="PS51762">
    <property type="entry name" value="GH16_2"/>
    <property type="match status" value="1"/>
</dbReference>
<dbReference type="Proteomes" id="UP000284779">
    <property type="component" value="Unassembled WGS sequence"/>
</dbReference>
<feature type="compositionally biased region" description="Polar residues" evidence="2">
    <location>
        <begin position="770"/>
        <end position="798"/>
    </location>
</feature>
<reference evidence="4 5" key="1">
    <citation type="submission" date="2018-08" db="EMBL/GenBank/DDBJ databases">
        <title>A genome reference for cultivated species of the human gut microbiota.</title>
        <authorList>
            <person name="Zou Y."/>
            <person name="Xue W."/>
            <person name="Luo G."/>
        </authorList>
    </citation>
    <scope>NUCLEOTIDE SEQUENCE [LARGE SCALE GENOMIC DNA]</scope>
    <source>
        <strain evidence="4 5">AM44-11BH</strain>
    </source>
</reference>
<comment type="similarity">
    <text evidence="1">Belongs to the glycosyl hydrolase 16 family.</text>
</comment>
<evidence type="ECO:0000256" key="1">
    <source>
        <dbReference type="ARBA" id="ARBA00006865"/>
    </source>
</evidence>
<dbReference type="GO" id="GO:0004553">
    <property type="term" value="F:hydrolase activity, hydrolyzing O-glycosyl compounds"/>
    <property type="evidence" value="ECO:0007669"/>
    <property type="project" value="InterPro"/>
</dbReference>
<dbReference type="GO" id="GO:0005975">
    <property type="term" value="P:carbohydrate metabolic process"/>
    <property type="evidence" value="ECO:0007669"/>
    <property type="project" value="InterPro"/>
</dbReference>
<evidence type="ECO:0000313" key="4">
    <source>
        <dbReference type="EMBL" id="RHA17769.1"/>
    </source>
</evidence>
<sequence length="899" mass="100832">MNIHIIKRQYSEIIFVREKKGSIMKEFFSMGKTMKKLISVVMSLALLLTSAGVISSGSDVKGAAAEVVSSMDYYSTNDGPTITHSGVGTVSYGFVMPKFNGKASSELSIADVEKDIQVYVKQENGTNGEWKKIEDVSYFKWNDTWAWEYQSWGGWVCWMKLTETTYFRFHGKTNNINLDYKLELNKLSKYKLTSISTTETNIQADTTGGSATHWGAWTFNGDKSIKYEQIQDDVNITVDNNDGKGFVQFLGNAASGFLWDQNFGYYSDGDGGYWFTNISWSFTLRFASKSNPNVHQDVKVTYTKPTRSNYKITAYDGTSYDASTSDTASVGIPLPKIGGTEAIKDDLDLFKYEVKVDGKWIPLTDVAACGWVYEGSGYNKYSLSSQWGYFVDHVYGLWLQPVRQDTEIKVTYPIDGKKGGDASNNYVLYTIKGNTSYKPTLPSDMSDIKVNDNSNAYTPAGWKMIFNDEFDGASLDTSKWSYDEGFLLKEDDINTAGWGNQELEYYTRDNVSVKDGALNILMKKQSKVFTEKGDPSKKATAQYSSGKITTKDKFSVKYGRVDFRAKMPIGTGIWPAMWMLPNDSRYGSWPLSGEIDVFEGRGRTPNMVFGTLHYGAQWPNNINTSDAFNITRDGNKKTGIDDWHVYSVQWDAENIKIYCDGKCYFKCTYGEWYSGSDRGNAYAPFDQRFYLILNLAAGGTFDSGYVPDSSFTSGTMLVDYVRVYQRMVNAGEDEKADNNAGVSTNGAKDGLYGDYKIGKGVTPVTPGTTNPSETKPEGTTNPSETKPEGTTASSTTMKIQKKTPNKALKTTVVKKATKKKNAKKIRLSFRKVKGAKRYQVQVSKNKKFTSVIVTKTVKKYKKVTISKKAFEKRKKLFVRVRAVGCKKWSKPKKVRILKK</sequence>
<dbReference type="Gene3D" id="2.60.120.200">
    <property type="match status" value="1"/>
</dbReference>
<dbReference type="Pfam" id="PF00722">
    <property type="entry name" value="Glyco_hydro_16"/>
    <property type="match status" value="1"/>
</dbReference>
<name>A0A413R702_9FIRM</name>
<protein>
    <submittedName>
        <fullName evidence="4">Glycoside hydrolase family 16 protein</fullName>
    </submittedName>
</protein>
<feature type="domain" description="GH16" evidence="3">
    <location>
        <begin position="451"/>
        <end position="729"/>
    </location>
</feature>
<feature type="region of interest" description="Disordered" evidence="2">
    <location>
        <begin position="761"/>
        <end position="804"/>
    </location>
</feature>
<evidence type="ECO:0000256" key="2">
    <source>
        <dbReference type="SAM" id="MobiDB-lite"/>
    </source>
</evidence>
<dbReference type="EMBL" id="QSFD01000008">
    <property type="protein sequence ID" value="RHA17769.1"/>
    <property type="molecule type" value="Genomic_DNA"/>
</dbReference>
<proteinExistence type="inferred from homology"/>
<evidence type="ECO:0000259" key="3">
    <source>
        <dbReference type="PROSITE" id="PS51762"/>
    </source>
</evidence>